<protein>
    <submittedName>
        <fullName evidence="1">Uncharacterized protein</fullName>
    </submittedName>
</protein>
<proteinExistence type="predicted"/>
<dbReference type="RefSeq" id="WP_172189701.1">
    <property type="nucleotide sequence ID" value="NZ_CAWPPK010000283.1"/>
</dbReference>
<reference evidence="1 2" key="1">
    <citation type="journal article" date="2020" name="Sci. Rep.">
        <title>A novel cyanobacterial geosmin producer, revising GeoA distribution and dispersion patterns in Bacteria.</title>
        <authorList>
            <person name="Churro C."/>
            <person name="Semedo-Aguiar A.P."/>
            <person name="Silva A.D."/>
            <person name="Pereira-Leal J.B."/>
            <person name="Leite R.B."/>
        </authorList>
    </citation>
    <scope>NUCLEOTIDE SEQUENCE [LARGE SCALE GENOMIC DNA]</scope>
    <source>
        <strain evidence="1 2">IPMA8</strain>
    </source>
</reference>
<keyword evidence="2" id="KW-1185">Reference proteome</keyword>
<comment type="caution">
    <text evidence="1">The sequence shown here is derived from an EMBL/GenBank/DDBJ whole genome shotgun (WGS) entry which is preliminary data.</text>
</comment>
<dbReference type="EMBL" id="SRRZ01000068">
    <property type="protein sequence ID" value="NQE35938.1"/>
    <property type="molecule type" value="Genomic_DNA"/>
</dbReference>
<evidence type="ECO:0000313" key="1">
    <source>
        <dbReference type="EMBL" id="NQE35938.1"/>
    </source>
</evidence>
<evidence type="ECO:0000313" key="2">
    <source>
        <dbReference type="Proteomes" id="UP000702425"/>
    </source>
</evidence>
<accession>A0ABX2D253</accession>
<gene>
    <name evidence="1" type="ORF">E5S67_03700</name>
</gene>
<organism evidence="1 2">
    <name type="scientific">Microcoleus asticus IPMA8</name>
    <dbReference type="NCBI Taxonomy" id="2563858"/>
    <lineage>
        <taxon>Bacteria</taxon>
        <taxon>Bacillati</taxon>
        <taxon>Cyanobacteriota</taxon>
        <taxon>Cyanophyceae</taxon>
        <taxon>Oscillatoriophycideae</taxon>
        <taxon>Oscillatoriales</taxon>
        <taxon>Microcoleaceae</taxon>
        <taxon>Microcoleus</taxon>
        <taxon>Microcoleus asticus</taxon>
    </lineage>
</organism>
<sequence length="58" mass="6801">MEPVEDRVIVTAQAQQLFAEIKNRWEQQLLLVKLEKLKHEPEKQGKDLSDVKRLSCGR</sequence>
<dbReference type="Proteomes" id="UP000702425">
    <property type="component" value="Unassembled WGS sequence"/>
</dbReference>
<name>A0ABX2D253_9CYAN</name>